<proteinExistence type="inferred from homology"/>
<dbReference type="InterPro" id="IPR003958">
    <property type="entry name" value="CBFA_NFYB_domain"/>
</dbReference>
<evidence type="ECO:0000256" key="4">
    <source>
        <dbReference type="ARBA" id="ARBA00023159"/>
    </source>
</evidence>
<evidence type="ECO:0000313" key="8">
    <source>
        <dbReference type="EMBL" id="BAT73245.1"/>
    </source>
</evidence>
<dbReference type="CDD" id="cd22907">
    <property type="entry name" value="HFD_NFYB"/>
    <property type="match status" value="1"/>
</dbReference>
<evidence type="ECO:0000259" key="7">
    <source>
        <dbReference type="Pfam" id="PF00808"/>
    </source>
</evidence>
<gene>
    <name evidence="8" type="primary">Vigan.01G071400</name>
    <name evidence="8" type="ORF">VIGAN_01071400</name>
</gene>
<dbReference type="GO" id="GO:0016602">
    <property type="term" value="C:CCAAT-binding factor complex"/>
    <property type="evidence" value="ECO:0007669"/>
    <property type="project" value="InterPro"/>
</dbReference>
<keyword evidence="5" id="KW-0804">Transcription</keyword>
<feature type="compositionally biased region" description="Low complexity" evidence="6">
    <location>
        <begin position="162"/>
        <end position="179"/>
    </location>
</feature>
<accession>A0A0S3QY27</accession>
<dbReference type="InterPro" id="IPR009072">
    <property type="entry name" value="Histone-fold"/>
</dbReference>
<feature type="compositionally biased region" description="Low complexity" evidence="6">
    <location>
        <begin position="25"/>
        <end position="50"/>
    </location>
</feature>
<dbReference type="InterPro" id="IPR003956">
    <property type="entry name" value="Transcrpt_fac_NFYB/HAP3_CS"/>
</dbReference>
<keyword evidence="2" id="KW-0805">Transcription regulation</keyword>
<evidence type="ECO:0000313" key="9">
    <source>
        <dbReference type="Proteomes" id="UP000291084"/>
    </source>
</evidence>
<dbReference type="GO" id="GO:0046982">
    <property type="term" value="F:protein heterodimerization activity"/>
    <property type="evidence" value="ECO:0007669"/>
    <property type="project" value="InterPro"/>
</dbReference>
<evidence type="ECO:0000256" key="5">
    <source>
        <dbReference type="ARBA" id="ARBA00023163"/>
    </source>
</evidence>
<reference evidence="8 9" key="1">
    <citation type="journal article" date="2015" name="Sci. Rep.">
        <title>The power of single molecule real-time sequencing technology in the de novo assembly of a eukaryotic genome.</title>
        <authorList>
            <person name="Sakai H."/>
            <person name="Naito K."/>
            <person name="Ogiso-Tanaka E."/>
            <person name="Takahashi Y."/>
            <person name="Iseki K."/>
            <person name="Muto C."/>
            <person name="Satou K."/>
            <person name="Teruya K."/>
            <person name="Shiroma A."/>
            <person name="Shimoji M."/>
            <person name="Hirano T."/>
            <person name="Itoh T."/>
            <person name="Kaga A."/>
            <person name="Tomooka N."/>
        </authorList>
    </citation>
    <scope>NUCLEOTIDE SEQUENCE [LARGE SCALE GENOMIC DNA]</scope>
    <source>
        <strain evidence="9">cv. Shumari</strain>
    </source>
</reference>
<organism evidence="8 9">
    <name type="scientific">Vigna angularis var. angularis</name>
    <dbReference type="NCBI Taxonomy" id="157739"/>
    <lineage>
        <taxon>Eukaryota</taxon>
        <taxon>Viridiplantae</taxon>
        <taxon>Streptophyta</taxon>
        <taxon>Embryophyta</taxon>
        <taxon>Tracheophyta</taxon>
        <taxon>Spermatophyta</taxon>
        <taxon>Magnoliopsida</taxon>
        <taxon>eudicotyledons</taxon>
        <taxon>Gunneridae</taxon>
        <taxon>Pentapetalae</taxon>
        <taxon>rosids</taxon>
        <taxon>fabids</taxon>
        <taxon>Fabales</taxon>
        <taxon>Fabaceae</taxon>
        <taxon>Papilionoideae</taxon>
        <taxon>50 kb inversion clade</taxon>
        <taxon>NPAAA clade</taxon>
        <taxon>indigoferoid/millettioid clade</taxon>
        <taxon>Phaseoleae</taxon>
        <taxon>Vigna</taxon>
    </lineage>
</organism>
<dbReference type="Proteomes" id="UP000291084">
    <property type="component" value="Chromosome 1"/>
</dbReference>
<feature type="domain" description="Transcription factor CBF/NF-Y/archaeal histone" evidence="7">
    <location>
        <begin position="58"/>
        <end position="122"/>
    </location>
</feature>
<dbReference type="PROSITE" id="PS00685">
    <property type="entry name" value="NFYB_HAP3"/>
    <property type="match status" value="1"/>
</dbReference>
<dbReference type="OrthoDB" id="386949at2759"/>
<protein>
    <recommendedName>
        <fullName evidence="7">Transcription factor CBF/NF-Y/archaeal histone domain-containing protein</fullName>
    </recommendedName>
</protein>
<keyword evidence="9" id="KW-1185">Reference proteome</keyword>
<dbReference type="GO" id="GO:0000978">
    <property type="term" value="F:RNA polymerase II cis-regulatory region sequence-specific DNA binding"/>
    <property type="evidence" value="ECO:0007669"/>
    <property type="project" value="TreeGrafter"/>
</dbReference>
<comment type="similarity">
    <text evidence="1">Belongs to the NFYB/HAP3 subunit family.</text>
</comment>
<name>A0A0S3QY27_PHAAN</name>
<evidence type="ECO:0000256" key="1">
    <source>
        <dbReference type="ARBA" id="ARBA00009053"/>
    </source>
</evidence>
<evidence type="ECO:0000256" key="3">
    <source>
        <dbReference type="ARBA" id="ARBA00023125"/>
    </source>
</evidence>
<dbReference type="PANTHER" id="PTHR11064">
    <property type="entry name" value="CCAAT-BINDING TRANSCRIPTION FACTOR-RELATED"/>
    <property type="match status" value="1"/>
</dbReference>
<feature type="region of interest" description="Disordered" evidence="6">
    <location>
        <begin position="1"/>
        <end position="54"/>
    </location>
</feature>
<evidence type="ECO:0000256" key="2">
    <source>
        <dbReference type="ARBA" id="ARBA00023015"/>
    </source>
</evidence>
<dbReference type="PRINTS" id="PR00615">
    <property type="entry name" value="CCAATSUBUNTA"/>
</dbReference>
<dbReference type="InterPro" id="IPR027113">
    <property type="entry name" value="Transc_fact_NFYB/HAP3"/>
</dbReference>
<evidence type="ECO:0000256" key="6">
    <source>
        <dbReference type="SAM" id="MobiDB-lite"/>
    </source>
</evidence>
<dbReference type="GO" id="GO:0001228">
    <property type="term" value="F:DNA-binding transcription activator activity, RNA polymerase II-specific"/>
    <property type="evidence" value="ECO:0007669"/>
    <property type="project" value="InterPro"/>
</dbReference>
<feature type="region of interest" description="Disordered" evidence="6">
    <location>
        <begin position="158"/>
        <end position="180"/>
    </location>
</feature>
<keyword evidence="3" id="KW-0238">DNA-binding</keyword>
<dbReference type="PANTHER" id="PTHR11064:SF122">
    <property type="entry name" value="NUCLEAR TRANSCRIPTION FACTOR Y SUBUNIT B-7"/>
    <property type="match status" value="1"/>
</dbReference>
<dbReference type="Gene3D" id="1.10.20.10">
    <property type="entry name" value="Histone, subunit A"/>
    <property type="match status" value="1"/>
</dbReference>
<sequence>MEDESHNTLPNGFNSASPRSPCLKTTNNTTNTTSTTQNNNINNNHNNNNNHNKEQDRFLPIANVGRIMKKVIPSNGKISKDAKETVQECVSEFISFVTGEASDKCQREKRKTINGDDVIWAITTLGFEDYVEPLKIYLQKYKEIEGEKLNIPKQLRSEQRLQQHQQNNSNSSQDDNNQQFNGAYASTNLISQPPYVTSDQKFPLPFSPNSIQNHQIDSVGHWYEKHN</sequence>
<dbReference type="FunFam" id="1.10.20.10:FF:000035">
    <property type="entry name" value="Nuclear transcription factor Y subunit B-3"/>
    <property type="match status" value="1"/>
</dbReference>
<dbReference type="SUPFAM" id="SSF47113">
    <property type="entry name" value="Histone-fold"/>
    <property type="match status" value="1"/>
</dbReference>
<dbReference type="AlphaFoldDB" id="A0A0S3QY27"/>
<keyword evidence="4" id="KW-0010">Activator</keyword>
<feature type="compositionally biased region" description="Polar residues" evidence="6">
    <location>
        <begin position="7"/>
        <end position="18"/>
    </location>
</feature>
<dbReference type="Pfam" id="PF00808">
    <property type="entry name" value="CBFD_NFYB_HMF"/>
    <property type="match status" value="1"/>
</dbReference>
<dbReference type="EMBL" id="AP015034">
    <property type="protein sequence ID" value="BAT73245.1"/>
    <property type="molecule type" value="Genomic_DNA"/>
</dbReference>